<dbReference type="PANTHER" id="PTHR31739">
    <property type="entry name" value="ENT-COPALYL DIPHOSPHATE SYNTHASE, CHLOROPLASTIC"/>
    <property type="match status" value="1"/>
</dbReference>
<evidence type="ECO:0000256" key="1">
    <source>
        <dbReference type="ARBA" id="ARBA00001946"/>
    </source>
</evidence>
<dbReference type="OMA" id="ANMSWAN"/>
<dbReference type="InterPro" id="IPR036965">
    <property type="entry name" value="Terpene_synth_N_sf"/>
</dbReference>
<dbReference type="Proteomes" id="UP000824469">
    <property type="component" value="Unassembled WGS sequence"/>
</dbReference>
<proteinExistence type="predicted"/>
<dbReference type="InterPro" id="IPR001906">
    <property type="entry name" value="Terpene_synth_N"/>
</dbReference>
<feature type="chain" id="PRO_5041354964" description="Terpene synthase N-terminal domain-containing protein" evidence="5">
    <location>
        <begin position="19"/>
        <end position="313"/>
    </location>
</feature>
<dbReference type="InterPro" id="IPR008930">
    <property type="entry name" value="Terpenoid_cyclase/PrenylTrfase"/>
</dbReference>
<sequence>RILDFLLITMASSSLALSSPCLNKITSNGLKFPTKFALPTMCGRTRLEKPIIITNAVFSATQIIADNHNPTLWDDHFVFNFSFLDQATSYIKHSETLVKEIKDMFNAMPTYPSSAHDLFQCLSMVDNLQRLGIDRHFRKEIKAALNYVYRHWDERGIGYCREFPNSNLNRTALGFRIFRLNGYDVSAGVLNRFKGENEEFLGPTCQSEGDIKCILNLFRASLVAFPGEKVMEAAKAFSRRYLEEALQHIESFTLSREIEFNLENAGHNSVPALESKNYMDIYGANMSWANKSIFRKKVLELAKLDFNINTKSF</sequence>
<protein>
    <recommendedName>
        <fullName evidence="6">Terpene synthase N-terminal domain-containing protein</fullName>
    </recommendedName>
</protein>
<dbReference type="EMBL" id="JAHRHJ020000008">
    <property type="protein sequence ID" value="KAH9306200.1"/>
    <property type="molecule type" value="Genomic_DNA"/>
</dbReference>
<dbReference type="GO" id="GO:0010333">
    <property type="term" value="F:terpene synthase activity"/>
    <property type="evidence" value="ECO:0007669"/>
    <property type="project" value="InterPro"/>
</dbReference>
<comment type="caution">
    <text evidence="7">The sequence shown here is derived from an EMBL/GenBank/DDBJ whole genome shotgun (WGS) entry which is preliminary data.</text>
</comment>
<evidence type="ECO:0000256" key="4">
    <source>
        <dbReference type="ARBA" id="ARBA00023239"/>
    </source>
</evidence>
<dbReference type="AlphaFoldDB" id="A0AA38KVQ5"/>
<evidence type="ECO:0000313" key="8">
    <source>
        <dbReference type="Proteomes" id="UP000824469"/>
    </source>
</evidence>
<dbReference type="SFLD" id="SFLDG01014">
    <property type="entry name" value="Terpene_Cyclase_Like_1_N-term"/>
    <property type="match status" value="1"/>
</dbReference>
<evidence type="ECO:0000313" key="7">
    <source>
        <dbReference type="EMBL" id="KAH9306200.1"/>
    </source>
</evidence>
<evidence type="ECO:0000256" key="2">
    <source>
        <dbReference type="ARBA" id="ARBA00022723"/>
    </source>
</evidence>
<dbReference type="GO" id="GO:0000287">
    <property type="term" value="F:magnesium ion binding"/>
    <property type="evidence" value="ECO:0007669"/>
    <property type="project" value="TreeGrafter"/>
</dbReference>
<accession>A0AA38KVQ5</accession>
<dbReference type="InterPro" id="IPR050148">
    <property type="entry name" value="Terpene_synthase-like"/>
</dbReference>
<dbReference type="PANTHER" id="PTHR31739:SF25">
    <property type="entry name" value="(E,E)-GERANYLLINALOOL SYNTHASE"/>
    <property type="match status" value="1"/>
</dbReference>
<evidence type="ECO:0000259" key="6">
    <source>
        <dbReference type="Pfam" id="PF01397"/>
    </source>
</evidence>
<keyword evidence="8" id="KW-1185">Reference proteome</keyword>
<dbReference type="GO" id="GO:0016102">
    <property type="term" value="P:diterpenoid biosynthetic process"/>
    <property type="evidence" value="ECO:0007669"/>
    <property type="project" value="TreeGrafter"/>
</dbReference>
<dbReference type="SUPFAM" id="SSF48239">
    <property type="entry name" value="Terpenoid cyclases/Protein prenyltransferases"/>
    <property type="match status" value="1"/>
</dbReference>
<evidence type="ECO:0000256" key="3">
    <source>
        <dbReference type="ARBA" id="ARBA00022842"/>
    </source>
</evidence>
<comment type="cofactor">
    <cofactor evidence="1">
        <name>Mg(2+)</name>
        <dbReference type="ChEBI" id="CHEBI:18420"/>
    </cofactor>
</comment>
<organism evidence="7 8">
    <name type="scientific">Taxus chinensis</name>
    <name type="common">Chinese yew</name>
    <name type="synonym">Taxus wallichiana var. chinensis</name>
    <dbReference type="NCBI Taxonomy" id="29808"/>
    <lineage>
        <taxon>Eukaryota</taxon>
        <taxon>Viridiplantae</taxon>
        <taxon>Streptophyta</taxon>
        <taxon>Embryophyta</taxon>
        <taxon>Tracheophyta</taxon>
        <taxon>Spermatophyta</taxon>
        <taxon>Pinopsida</taxon>
        <taxon>Pinidae</taxon>
        <taxon>Conifers II</taxon>
        <taxon>Cupressales</taxon>
        <taxon>Taxaceae</taxon>
        <taxon>Taxus</taxon>
    </lineage>
</organism>
<dbReference type="FunFam" id="1.50.10.130:FF:000002">
    <property type="entry name" value="Ent-copalyl diphosphate synthase, chloroplastic"/>
    <property type="match status" value="1"/>
</dbReference>
<evidence type="ECO:0000256" key="5">
    <source>
        <dbReference type="SAM" id="SignalP"/>
    </source>
</evidence>
<gene>
    <name evidence="7" type="ORF">KI387_010604</name>
</gene>
<name>A0AA38KVQ5_TAXCH</name>
<feature type="non-terminal residue" evidence="7">
    <location>
        <position position="1"/>
    </location>
</feature>
<feature type="domain" description="Terpene synthase N-terminal" evidence="6">
    <location>
        <begin position="72"/>
        <end position="262"/>
    </location>
</feature>
<reference evidence="7 8" key="1">
    <citation type="journal article" date="2021" name="Nat. Plants">
        <title>The Taxus genome provides insights into paclitaxel biosynthesis.</title>
        <authorList>
            <person name="Xiong X."/>
            <person name="Gou J."/>
            <person name="Liao Q."/>
            <person name="Li Y."/>
            <person name="Zhou Q."/>
            <person name="Bi G."/>
            <person name="Li C."/>
            <person name="Du R."/>
            <person name="Wang X."/>
            <person name="Sun T."/>
            <person name="Guo L."/>
            <person name="Liang H."/>
            <person name="Lu P."/>
            <person name="Wu Y."/>
            <person name="Zhang Z."/>
            <person name="Ro D.K."/>
            <person name="Shang Y."/>
            <person name="Huang S."/>
            <person name="Yan J."/>
        </authorList>
    </citation>
    <scope>NUCLEOTIDE SEQUENCE [LARGE SCALE GENOMIC DNA]</scope>
    <source>
        <strain evidence="7">Ta-2019</strain>
    </source>
</reference>
<dbReference type="Gene3D" id="1.50.10.130">
    <property type="entry name" value="Terpene synthase, N-terminal domain"/>
    <property type="match status" value="1"/>
</dbReference>
<keyword evidence="4" id="KW-0456">Lyase</keyword>
<feature type="signal peptide" evidence="5">
    <location>
        <begin position="1"/>
        <end position="18"/>
    </location>
</feature>
<keyword evidence="2" id="KW-0479">Metal-binding</keyword>
<keyword evidence="3" id="KW-0460">Magnesium</keyword>
<dbReference type="Pfam" id="PF01397">
    <property type="entry name" value="Terpene_synth"/>
    <property type="match status" value="1"/>
</dbReference>
<feature type="non-terminal residue" evidence="7">
    <location>
        <position position="313"/>
    </location>
</feature>
<keyword evidence="5" id="KW-0732">Signal</keyword>
<dbReference type="GO" id="GO:0010597">
    <property type="term" value="P:green leaf volatile biosynthetic process"/>
    <property type="evidence" value="ECO:0007669"/>
    <property type="project" value="UniProtKB-ARBA"/>
</dbReference>